<evidence type="ECO:0000256" key="4">
    <source>
        <dbReference type="ARBA" id="ARBA00022989"/>
    </source>
</evidence>
<feature type="transmembrane region" description="Helical" evidence="6">
    <location>
        <begin position="57"/>
        <end position="78"/>
    </location>
</feature>
<evidence type="ECO:0000256" key="1">
    <source>
        <dbReference type="ARBA" id="ARBA00004651"/>
    </source>
</evidence>
<feature type="transmembrane region" description="Helical" evidence="6">
    <location>
        <begin position="185"/>
        <end position="205"/>
    </location>
</feature>
<organism evidence="7 8">
    <name type="scientific">Paraburkholderia sejongensis</name>
    <dbReference type="NCBI Taxonomy" id="2886946"/>
    <lineage>
        <taxon>Bacteria</taxon>
        <taxon>Pseudomonadati</taxon>
        <taxon>Pseudomonadota</taxon>
        <taxon>Betaproteobacteria</taxon>
        <taxon>Burkholderiales</taxon>
        <taxon>Burkholderiaceae</taxon>
        <taxon>Paraburkholderia</taxon>
    </lineage>
</organism>
<protein>
    <submittedName>
        <fullName evidence="7">Branched-chain amino acid ABC transporter permease</fullName>
    </submittedName>
</protein>
<evidence type="ECO:0000313" key="8">
    <source>
        <dbReference type="Proteomes" id="UP001431019"/>
    </source>
</evidence>
<dbReference type="Proteomes" id="UP001431019">
    <property type="component" value="Unassembled WGS sequence"/>
</dbReference>
<dbReference type="RefSeq" id="WP_230512085.1">
    <property type="nucleotide sequence ID" value="NZ_JAJITD010000013.1"/>
</dbReference>
<name>A0ABS8K1B6_9BURK</name>
<reference evidence="7 8" key="1">
    <citation type="submission" date="2021-11" db="EMBL/GenBank/DDBJ databases">
        <authorList>
            <person name="Oh E.-T."/>
            <person name="Kim S.-B."/>
        </authorList>
    </citation>
    <scope>NUCLEOTIDE SEQUENCE [LARGE SCALE GENOMIC DNA]</scope>
    <source>
        <strain evidence="7 8">MMS20-SJTR3</strain>
    </source>
</reference>
<feature type="transmembrane region" description="Helical" evidence="6">
    <location>
        <begin position="226"/>
        <end position="252"/>
    </location>
</feature>
<evidence type="ECO:0000313" key="7">
    <source>
        <dbReference type="EMBL" id="MCC8395728.1"/>
    </source>
</evidence>
<keyword evidence="4 6" id="KW-1133">Transmembrane helix</keyword>
<keyword evidence="8" id="KW-1185">Reference proteome</keyword>
<proteinExistence type="predicted"/>
<dbReference type="PANTHER" id="PTHR30482">
    <property type="entry name" value="HIGH-AFFINITY BRANCHED-CHAIN AMINO ACID TRANSPORT SYSTEM PERMEASE"/>
    <property type="match status" value="1"/>
</dbReference>
<dbReference type="CDD" id="cd06581">
    <property type="entry name" value="TM_PBP1_LivM_like"/>
    <property type="match status" value="1"/>
</dbReference>
<feature type="transmembrane region" description="Helical" evidence="6">
    <location>
        <begin position="140"/>
        <end position="158"/>
    </location>
</feature>
<dbReference type="EMBL" id="JAJITD010000013">
    <property type="protein sequence ID" value="MCC8395728.1"/>
    <property type="molecule type" value="Genomic_DNA"/>
</dbReference>
<keyword evidence="5 6" id="KW-0472">Membrane</keyword>
<feature type="transmembrane region" description="Helical" evidence="6">
    <location>
        <begin position="272"/>
        <end position="297"/>
    </location>
</feature>
<comment type="caution">
    <text evidence="7">The sequence shown here is derived from an EMBL/GenBank/DDBJ whole genome shotgun (WGS) entry which is preliminary data.</text>
</comment>
<feature type="transmembrane region" description="Helical" evidence="6">
    <location>
        <begin position="34"/>
        <end position="51"/>
    </location>
</feature>
<evidence type="ECO:0000256" key="3">
    <source>
        <dbReference type="ARBA" id="ARBA00022692"/>
    </source>
</evidence>
<dbReference type="PANTHER" id="PTHR30482:SF17">
    <property type="entry name" value="ABC TRANSPORTER ATP-BINDING PROTEIN"/>
    <property type="match status" value="1"/>
</dbReference>
<keyword evidence="3 6" id="KW-0812">Transmembrane</keyword>
<dbReference type="InterPro" id="IPR043428">
    <property type="entry name" value="LivM-like"/>
</dbReference>
<evidence type="ECO:0000256" key="2">
    <source>
        <dbReference type="ARBA" id="ARBA00022475"/>
    </source>
</evidence>
<feature type="transmembrane region" description="Helical" evidence="6">
    <location>
        <begin position="114"/>
        <end position="133"/>
    </location>
</feature>
<feature type="transmembrane region" description="Helical" evidence="6">
    <location>
        <begin position="309"/>
        <end position="332"/>
    </location>
</feature>
<keyword evidence="2" id="KW-1003">Cell membrane</keyword>
<gene>
    <name evidence="7" type="ORF">LJ656_24395</name>
</gene>
<dbReference type="InterPro" id="IPR001851">
    <property type="entry name" value="ABC_transp_permease"/>
</dbReference>
<sequence>MMPTPASAPGARPAPLVPRAADAASRRASYVDRLGWLLAVLLLALPAYAALSGQPFLVVLFARIAILAIAVLSLDLMLGVGGMVSFGHALYFGLGAYVTGMLAQHGVVSGGVHLLTTLLVCALVALLTGAIALRTSGIAFIMITLAFAQMFYFFAVSLREYGGDDGFALAGASRFGGVSLGDPVTLYYVAAALLIVLMLFGRRFLKSAAGMTLGGIRINERRMRALGVPATRMKLAVFVSAAMLCGVAGMLFANLTQFVAPSYMSWTMSGDLIVMVVIGGAGTFVGPLVGTLAIVLLEEGLKSVTEHWMLVMGPLIVIAVLLSRRGLIGLVASVDARRERRERERKRAAHGGAQ</sequence>
<evidence type="ECO:0000256" key="6">
    <source>
        <dbReference type="SAM" id="Phobius"/>
    </source>
</evidence>
<dbReference type="Pfam" id="PF02653">
    <property type="entry name" value="BPD_transp_2"/>
    <property type="match status" value="1"/>
</dbReference>
<accession>A0ABS8K1B6</accession>
<evidence type="ECO:0000256" key="5">
    <source>
        <dbReference type="ARBA" id="ARBA00023136"/>
    </source>
</evidence>
<comment type="subcellular location">
    <subcellularLocation>
        <location evidence="1">Cell membrane</location>
        <topology evidence="1">Multi-pass membrane protein</topology>
    </subcellularLocation>
</comment>